<comment type="subcellular location">
    <subcellularLocation>
        <location evidence="1">Membrane</location>
        <topology evidence="1">Multi-pass membrane protein</topology>
    </subcellularLocation>
</comment>
<accession>A0A1I2P261</accession>
<evidence type="ECO:0000256" key="2">
    <source>
        <dbReference type="ARBA" id="ARBA00009045"/>
    </source>
</evidence>
<evidence type="ECO:0000256" key="7">
    <source>
        <dbReference type="SAM" id="Phobius"/>
    </source>
</evidence>
<dbReference type="GO" id="GO:0004252">
    <property type="term" value="F:serine-type endopeptidase activity"/>
    <property type="evidence" value="ECO:0007669"/>
    <property type="project" value="InterPro"/>
</dbReference>
<feature type="domain" description="Peptidase S54 rhomboid" evidence="8">
    <location>
        <begin position="188"/>
        <end position="322"/>
    </location>
</feature>
<keyword evidence="3 7" id="KW-0812">Transmembrane</keyword>
<keyword evidence="5 7" id="KW-1133">Transmembrane helix</keyword>
<evidence type="ECO:0000256" key="1">
    <source>
        <dbReference type="ARBA" id="ARBA00004141"/>
    </source>
</evidence>
<evidence type="ECO:0000313" key="12">
    <source>
        <dbReference type="Proteomes" id="UP000246114"/>
    </source>
</evidence>
<dbReference type="EMBL" id="FOOE01000024">
    <property type="protein sequence ID" value="SFG07716.1"/>
    <property type="molecule type" value="Genomic_DNA"/>
</dbReference>
<dbReference type="InterPro" id="IPR022764">
    <property type="entry name" value="Peptidase_S54_rhomboid_dom"/>
</dbReference>
<dbReference type="EMBL" id="QAMZ01000018">
    <property type="protein sequence ID" value="PWL54805.1"/>
    <property type="molecule type" value="Genomic_DNA"/>
</dbReference>
<feature type="transmembrane region" description="Helical" evidence="7">
    <location>
        <begin position="253"/>
        <end position="269"/>
    </location>
</feature>
<reference evidence="9 12" key="2">
    <citation type="submission" date="2018-03" db="EMBL/GenBank/DDBJ databases">
        <title>The uncultured portion of the human microbiome is neutrally assembled.</title>
        <authorList>
            <person name="Jeraldo P."/>
            <person name="Boardman L."/>
            <person name="White B.A."/>
            <person name="Nelson H."/>
            <person name="Goldenfeld N."/>
            <person name="Chia N."/>
        </authorList>
    </citation>
    <scope>NUCLEOTIDE SEQUENCE [LARGE SCALE GENOMIC DNA]</scope>
    <source>
        <strain evidence="9">CIM:MAG 903</strain>
    </source>
</reference>
<evidence type="ECO:0000256" key="5">
    <source>
        <dbReference type="ARBA" id="ARBA00022989"/>
    </source>
</evidence>
<gene>
    <name evidence="9" type="ORF">DBY38_03210</name>
    <name evidence="10" type="ORF">SAMN04487885_12435</name>
</gene>
<feature type="transmembrane region" description="Helical" evidence="7">
    <location>
        <begin position="141"/>
        <end position="160"/>
    </location>
</feature>
<organism evidence="10 11">
    <name type="scientific">Clostridium cadaveris</name>
    <dbReference type="NCBI Taxonomy" id="1529"/>
    <lineage>
        <taxon>Bacteria</taxon>
        <taxon>Bacillati</taxon>
        <taxon>Bacillota</taxon>
        <taxon>Clostridia</taxon>
        <taxon>Eubacteriales</taxon>
        <taxon>Clostridiaceae</taxon>
        <taxon>Clostridium</taxon>
    </lineage>
</organism>
<proteinExistence type="inferred from homology"/>
<dbReference type="GO" id="GO:0016020">
    <property type="term" value="C:membrane"/>
    <property type="evidence" value="ECO:0007669"/>
    <property type="project" value="UniProtKB-SubCell"/>
</dbReference>
<name>A0A1I2P261_9CLOT</name>
<feature type="transmembrane region" description="Helical" evidence="7">
    <location>
        <begin position="305"/>
        <end position="322"/>
    </location>
</feature>
<dbReference type="InterPro" id="IPR035952">
    <property type="entry name" value="Rhomboid-like_sf"/>
</dbReference>
<evidence type="ECO:0000256" key="4">
    <source>
        <dbReference type="ARBA" id="ARBA00022801"/>
    </source>
</evidence>
<dbReference type="RefSeq" id="WP_051196326.1">
    <property type="nucleotide sequence ID" value="NZ_BAAACD010000031.1"/>
</dbReference>
<dbReference type="OrthoDB" id="9813074at2"/>
<comment type="similarity">
    <text evidence="2">Belongs to the peptidase S54 family.</text>
</comment>
<keyword evidence="9" id="KW-0645">Protease</keyword>
<evidence type="ECO:0000313" key="9">
    <source>
        <dbReference type="EMBL" id="PWL54805.1"/>
    </source>
</evidence>
<dbReference type="AlphaFoldDB" id="A0A1I2P261"/>
<dbReference type="InterPro" id="IPR050925">
    <property type="entry name" value="Rhomboid_protease_S54"/>
</dbReference>
<sequence>MEKFILNKLVRYGFVIENYKILGACEEGYIAVYYGNNNKILGVIVSNTLEYRLKITSALDYLRMKGYGDVSLNTILIMDKKNITEEEARALYCGDSGIIYLNYDRQILGALSVSENILKILTEELKDKEDNKKPNIKNIKLTATNVIIALNIIIYFISALKSHSLFEIHPYVLIEMGAKYNPLIQRAGQYYRLLTAVFLHGGIIHLALNMYALKVIGDLIEDYFGTKKFLTIYLIAGVASTAVSYIFSPYLSIGASGAIFGLFGSALVLGYKKKDTIGPQFLKSIVSVIVVNVIIGLSASNIDNFGHFGGLIAGTIVGAALYKD</sequence>
<dbReference type="STRING" id="1529.SAMN04487885_12435"/>
<dbReference type="GO" id="GO:0006508">
    <property type="term" value="P:proteolysis"/>
    <property type="evidence" value="ECO:0007669"/>
    <property type="project" value="UniProtKB-KW"/>
</dbReference>
<dbReference type="PANTHER" id="PTHR43731:SF14">
    <property type="entry name" value="PRESENILIN-ASSOCIATED RHOMBOID-LIKE PROTEIN, MITOCHONDRIAL"/>
    <property type="match status" value="1"/>
</dbReference>
<dbReference type="GeneID" id="90545472"/>
<feature type="transmembrane region" description="Helical" evidence="7">
    <location>
        <begin position="229"/>
        <end position="247"/>
    </location>
</feature>
<dbReference type="Proteomes" id="UP000246114">
    <property type="component" value="Unassembled WGS sequence"/>
</dbReference>
<protein>
    <submittedName>
        <fullName evidence="9">Rhomboid family intramembrane serine protease</fullName>
    </submittedName>
    <submittedName>
        <fullName evidence="10">Rhomboid family peptidase. Serine peptidase. MEROPS family S54</fullName>
    </submittedName>
</protein>
<dbReference type="Proteomes" id="UP000182135">
    <property type="component" value="Unassembled WGS sequence"/>
</dbReference>
<reference evidence="10 11" key="1">
    <citation type="submission" date="2016-10" db="EMBL/GenBank/DDBJ databases">
        <authorList>
            <person name="de Groot N.N."/>
        </authorList>
    </citation>
    <scope>NUCLEOTIDE SEQUENCE [LARGE SCALE GENOMIC DNA]</scope>
    <source>
        <strain evidence="10 11">NLAE-zl-G419</strain>
    </source>
</reference>
<evidence type="ECO:0000313" key="10">
    <source>
        <dbReference type="EMBL" id="SFG07716.1"/>
    </source>
</evidence>
<dbReference type="Pfam" id="PF01694">
    <property type="entry name" value="Rhomboid"/>
    <property type="match status" value="1"/>
</dbReference>
<evidence type="ECO:0000256" key="6">
    <source>
        <dbReference type="ARBA" id="ARBA00023136"/>
    </source>
</evidence>
<feature type="transmembrane region" description="Helical" evidence="7">
    <location>
        <begin position="281"/>
        <end position="299"/>
    </location>
</feature>
<keyword evidence="11" id="KW-1185">Reference proteome</keyword>
<keyword evidence="6 7" id="KW-0472">Membrane</keyword>
<keyword evidence="4" id="KW-0378">Hydrolase</keyword>
<evidence type="ECO:0000313" key="11">
    <source>
        <dbReference type="Proteomes" id="UP000182135"/>
    </source>
</evidence>
<dbReference type="PANTHER" id="PTHR43731">
    <property type="entry name" value="RHOMBOID PROTEASE"/>
    <property type="match status" value="1"/>
</dbReference>
<dbReference type="SUPFAM" id="SSF144091">
    <property type="entry name" value="Rhomboid-like"/>
    <property type="match status" value="1"/>
</dbReference>
<dbReference type="eggNOG" id="COG0705">
    <property type="taxonomic scope" value="Bacteria"/>
</dbReference>
<dbReference type="Gene3D" id="1.20.1540.10">
    <property type="entry name" value="Rhomboid-like"/>
    <property type="match status" value="1"/>
</dbReference>
<evidence type="ECO:0000256" key="3">
    <source>
        <dbReference type="ARBA" id="ARBA00022692"/>
    </source>
</evidence>
<feature type="transmembrane region" description="Helical" evidence="7">
    <location>
        <begin position="190"/>
        <end position="208"/>
    </location>
</feature>
<evidence type="ECO:0000259" key="8">
    <source>
        <dbReference type="Pfam" id="PF01694"/>
    </source>
</evidence>